<feature type="domain" description="EF-hand" evidence="1">
    <location>
        <begin position="169"/>
        <end position="191"/>
    </location>
</feature>
<dbReference type="EMBL" id="JAPDRL010000037">
    <property type="protein sequence ID" value="KAJ9664451.1"/>
    <property type="molecule type" value="Genomic_DNA"/>
</dbReference>
<organism evidence="2 3">
    <name type="scientific">Coniosporium apollinis</name>
    <dbReference type="NCBI Taxonomy" id="61459"/>
    <lineage>
        <taxon>Eukaryota</taxon>
        <taxon>Fungi</taxon>
        <taxon>Dikarya</taxon>
        <taxon>Ascomycota</taxon>
        <taxon>Pezizomycotina</taxon>
        <taxon>Dothideomycetes</taxon>
        <taxon>Dothideomycetes incertae sedis</taxon>
        <taxon>Coniosporium</taxon>
    </lineage>
</organism>
<dbReference type="PANTHER" id="PTHR35585">
    <property type="entry name" value="HHE DOMAIN PROTEIN (AFU_ORTHOLOGUE AFUA_4G00730)"/>
    <property type="match status" value="1"/>
</dbReference>
<evidence type="ECO:0000313" key="2">
    <source>
        <dbReference type="EMBL" id="KAJ9664451.1"/>
    </source>
</evidence>
<gene>
    <name evidence="2" type="ORF">H2201_005199</name>
</gene>
<dbReference type="Pfam" id="PF01814">
    <property type="entry name" value="Hemerythrin"/>
    <property type="match status" value="1"/>
</dbReference>
<comment type="caution">
    <text evidence="2">The sequence shown here is derived from an EMBL/GenBank/DDBJ whole genome shotgun (WGS) entry which is preliminary data.</text>
</comment>
<keyword evidence="3" id="KW-1185">Reference proteome</keyword>
<dbReference type="PANTHER" id="PTHR35585:SF1">
    <property type="entry name" value="HHE DOMAIN PROTEIN (AFU_ORTHOLOGUE AFUA_4G00730)"/>
    <property type="match status" value="1"/>
</dbReference>
<dbReference type="InterPro" id="IPR012312">
    <property type="entry name" value="Hemerythrin-like"/>
</dbReference>
<proteinExistence type="predicted"/>
<name>A0ABQ9NVM9_9PEZI</name>
<accession>A0ABQ9NVM9</accession>
<sequence length="191" mass="22232">MGKGKVSDAVIEDHRELEHYYNNIMNAKDADTKERWQNQFVWELARHSIAEELVVYPEFEKNLPNGHDMAEKDRGDHRVVKEKLYKFQKLKANDPDFEPTLQDLWQDLSEHIKDEEKNDLPALEKELSVADSESVANSFERTKMFVPTKSHPSAPDRPPYETVAGLMAAPMDRLMDMFKKFPKDKDEKVSP</sequence>
<dbReference type="InterPro" id="IPR002048">
    <property type="entry name" value="EF_hand_dom"/>
</dbReference>
<dbReference type="Proteomes" id="UP001172684">
    <property type="component" value="Unassembled WGS sequence"/>
</dbReference>
<evidence type="ECO:0000259" key="1">
    <source>
        <dbReference type="PROSITE" id="PS50222"/>
    </source>
</evidence>
<reference evidence="2" key="1">
    <citation type="submission" date="2022-10" db="EMBL/GenBank/DDBJ databases">
        <title>Culturing micro-colonial fungi from biological soil crusts in the Mojave desert and describing Neophaeococcomyces mojavensis, and introducing the new genera and species Taxawa tesnikishii.</title>
        <authorList>
            <person name="Kurbessoian T."/>
            <person name="Stajich J.E."/>
        </authorList>
    </citation>
    <scope>NUCLEOTIDE SEQUENCE</scope>
    <source>
        <strain evidence="2">TK_1</strain>
    </source>
</reference>
<dbReference type="Gene3D" id="1.20.120.520">
    <property type="entry name" value="nmb1532 protein domain like"/>
    <property type="match status" value="1"/>
</dbReference>
<dbReference type="PROSITE" id="PS50222">
    <property type="entry name" value="EF_HAND_2"/>
    <property type="match status" value="1"/>
</dbReference>
<protein>
    <recommendedName>
        <fullName evidence="1">EF-hand domain-containing protein</fullName>
    </recommendedName>
</protein>
<evidence type="ECO:0000313" key="3">
    <source>
        <dbReference type="Proteomes" id="UP001172684"/>
    </source>
</evidence>